<keyword evidence="1" id="KW-0732">Signal</keyword>
<name>D4N0Y3_ANAHA</name>
<feature type="chain" id="PRO_5038563714" description="Fibronectin type III domain" evidence="1">
    <location>
        <begin position="26"/>
        <end position="249"/>
    </location>
</feature>
<evidence type="ECO:0000256" key="1">
    <source>
        <dbReference type="SAM" id="SignalP"/>
    </source>
</evidence>
<reference evidence="2 3" key="1">
    <citation type="submission" date="2010-03" db="EMBL/GenBank/DDBJ databases">
        <title>The genome sequence of Clostridiales sp. SSC/2.</title>
        <authorList>
            <consortium name="metaHIT consortium -- http://www.metahit.eu/"/>
            <person name="Pajon A."/>
            <person name="Turner K."/>
            <person name="Parkhill J."/>
            <person name="Duncan S."/>
            <person name="Flint H."/>
        </authorList>
    </citation>
    <scope>NUCLEOTIDE SEQUENCE [LARGE SCALE GENOMIC DNA]</scope>
    <source>
        <strain evidence="2 3">SSC/2</strain>
    </source>
</reference>
<dbReference type="PROSITE" id="PS51257">
    <property type="entry name" value="PROKAR_LIPOPROTEIN"/>
    <property type="match status" value="1"/>
</dbReference>
<organism evidence="2 3">
    <name type="scientific">Anaerostipes hadrus</name>
    <dbReference type="NCBI Taxonomy" id="649756"/>
    <lineage>
        <taxon>Bacteria</taxon>
        <taxon>Bacillati</taxon>
        <taxon>Bacillota</taxon>
        <taxon>Clostridia</taxon>
        <taxon>Lachnospirales</taxon>
        <taxon>Lachnospiraceae</taxon>
        <taxon>Anaerostipes</taxon>
    </lineage>
</organism>
<dbReference type="Gene3D" id="2.60.40.10">
    <property type="entry name" value="Immunoglobulins"/>
    <property type="match status" value="2"/>
</dbReference>
<proteinExistence type="predicted"/>
<evidence type="ECO:0008006" key="4">
    <source>
        <dbReference type="Google" id="ProtNLM"/>
    </source>
</evidence>
<reference evidence="2 3" key="2">
    <citation type="submission" date="2010-03" db="EMBL/GenBank/DDBJ databases">
        <authorList>
            <person name="Pajon A."/>
        </authorList>
    </citation>
    <scope>NUCLEOTIDE SEQUENCE [LARGE SCALE GENOMIC DNA]</scope>
    <source>
        <strain evidence="2 3">SSC/2</strain>
    </source>
</reference>
<evidence type="ECO:0000313" key="2">
    <source>
        <dbReference type="EMBL" id="CBL38528.1"/>
    </source>
</evidence>
<dbReference type="SUPFAM" id="SSF49265">
    <property type="entry name" value="Fibronectin type III"/>
    <property type="match status" value="1"/>
</dbReference>
<protein>
    <recommendedName>
        <fullName evidence="4">Fibronectin type III domain</fullName>
    </recommendedName>
</protein>
<dbReference type="KEGG" id="bprl:CL2_15990"/>
<gene>
    <name evidence="2" type="ORF">CL2_15990</name>
</gene>
<dbReference type="InterPro" id="IPR036116">
    <property type="entry name" value="FN3_sf"/>
</dbReference>
<evidence type="ECO:0000313" key="3">
    <source>
        <dbReference type="Proteomes" id="UP000008960"/>
    </source>
</evidence>
<feature type="signal peptide" evidence="1">
    <location>
        <begin position="1"/>
        <end position="25"/>
    </location>
</feature>
<dbReference type="AlphaFoldDB" id="D4N0Y3"/>
<dbReference type="RefSeq" id="WP_015530522.1">
    <property type="nucleotide sequence ID" value="NC_021016.1"/>
</dbReference>
<sequence>MKKFIKYGSIVVISLVILISCNVNSYDCDVFAEEKNEEQNTETDIICNWPEDIIDPGPALPQYLSAPKIMNILNTNKGIKVQWKKVNNAHGYRIQRKLGNSKWKDLKILKENQYTDKTVENGKKYQYKIYAYASNSIDFIESTGTKSTTKKILYLKAPVISSNIKKSQNTRYKIVWKKNKKADGYKIQISTSKKFKNNKSKIKEISTYKFNPKIYGMKKKKSYYVRIRAYKVDGKQLHYSAWSNIKILK</sequence>
<dbReference type="InterPro" id="IPR013783">
    <property type="entry name" value="Ig-like_fold"/>
</dbReference>
<accession>D4N0Y3</accession>
<dbReference type="PATRIC" id="fig|245018.3.peg.1895"/>
<dbReference type="EMBL" id="FP929061">
    <property type="protein sequence ID" value="CBL38528.1"/>
    <property type="molecule type" value="Genomic_DNA"/>
</dbReference>
<dbReference type="Proteomes" id="UP000008960">
    <property type="component" value="Chromosome"/>
</dbReference>